<comment type="caution">
    <text evidence="1">The sequence shown here is derived from an EMBL/GenBank/DDBJ whole genome shotgun (WGS) entry which is preliminary data.</text>
</comment>
<protein>
    <recommendedName>
        <fullName evidence="3">ROK family protein</fullName>
    </recommendedName>
</protein>
<evidence type="ECO:0008006" key="3">
    <source>
        <dbReference type="Google" id="ProtNLM"/>
    </source>
</evidence>
<evidence type="ECO:0000313" key="1">
    <source>
        <dbReference type="EMBL" id="MDX8418947.1"/>
    </source>
</evidence>
<dbReference type="AlphaFoldDB" id="A0AB35U031"/>
<keyword evidence="2" id="KW-1185">Reference proteome</keyword>
<accession>A0AB35U031</accession>
<name>A0AB35U031_9FIRM</name>
<dbReference type="Gene3D" id="3.30.420.40">
    <property type="match status" value="2"/>
</dbReference>
<dbReference type="SUPFAM" id="SSF53067">
    <property type="entry name" value="Actin-like ATPase domain"/>
    <property type="match status" value="1"/>
</dbReference>
<proteinExistence type="predicted"/>
<dbReference type="InterPro" id="IPR043129">
    <property type="entry name" value="ATPase_NBD"/>
</dbReference>
<dbReference type="Proteomes" id="UP001286174">
    <property type="component" value="Unassembled WGS sequence"/>
</dbReference>
<reference evidence="1 2" key="1">
    <citation type="submission" date="2022-03" db="EMBL/GenBank/DDBJ databases">
        <title>Novel taxa within the pig intestine.</title>
        <authorList>
            <person name="Wylensek D."/>
            <person name="Bishof K."/>
            <person name="Afrizal A."/>
            <person name="Clavel T."/>
        </authorList>
    </citation>
    <scope>NUCLEOTIDE SEQUENCE [LARGE SCALE GENOMIC DNA]</scope>
    <source>
        <strain evidence="1 2">CLA-KB-P133</strain>
    </source>
</reference>
<gene>
    <name evidence="1" type="ORF">MOZ60_02435</name>
</gene>
<dbReference type="RefSeq" id="WP_370595518.1">
    <property type="nucleotide sequence ID" value="NZ_JALBUR010000003.1"/>
</dbReference>
<sequence>MNRNTKLKQDDIDAVRQIFFDGKCHTRMELCTLCGISTGGMTNILRELLLSRQILYVSDIPSRTGRHAKQYCLNPEYCHVGMLACVRQGNDFCFLLESRKLDGSPVFRKDMPSEKGSLQDFRHALGTLRTSDPAVQVLVISIPGVCINGTIGVCDLPLLAHKDLHDIQELNGLQWVNENDANAMCIGLVHAYPDTDTAVLVFQPAAELIGCGIVIHGRLYNGTSHQAGEMRYLPWGTEKEKKERTKKEPARMLAESMGALAAVLDPDLIAWTSELTNEKLHPETYGIRLDPHIQIVHVQDKDSLLWTGLYEIGRDILKSRKMGEER</sequence>
<evidence type="ECO:0000313" key="2">
    <source>
        <dbReference type="Proteomes" id="UP001286174"/>
    </source>
</evidence>
<dbReference type="EMBL" id="JALBUR010000003">
    <property type="protein sequence ID" value="MDX8418947.1"/>
    <property type="molecule type" value="Genomic_DNA"/>
</dbReference>
<organism evidence="1 2">
    <name type="scientific">Grylomicrobium aquisgranensis</name>
    <dbReference type="NCBI Taxonomy" id="2926318"/>
    <lineage>
        <taxon>Bacteria</taxon>
        <taxon>Bacillati</taxon>
        <taxon>Bacillota</taxon>
        <taxon>Erysipelotrichia</taxon>
        <taxon>Erysipelotrichales</taxon>
        <taxon>Erysipelotrichaceae</taxon>
        <taxon>Grylomicrobium</taxon>
    </lineage>
</organism>